<accession>A0AAW9RBW4</accession>
<dbReference type="RefSeq" id="WP_354696952.1">
    <property type="nucleotide sequence ID" value="NZ_JAZHOG010000016.1"/>
</dbReference>
<comment type="caution">
    <text evidence="8">The sequence shown here is derived from an EMBL/GenBank/DDBJ whole genome shotgun (WGS) entry which is preliminary data.</text>
</comment>
<dbReference type="Proteomes" id="UP001359886">
    <property type="component" value="Unassembled WGS sequence"/>
</dbReference>
<name>A0AAW9RBW4_9GAMM</name>
<evidence type="ECO:0000313" key="8">
    <source>
        <dbReference type="EMBL" id="MEJ8569627.1"/>
    </source>
</evidence>
<dbReference type="InterPro" id="IPR014001">
    <property type="entry name" value="Helicase_ATP-bd"/>
</dbReference>
<evidence type="ECO:0000313" key="9">
    <source>
        <dbReference type="Proteomes" id="UP001359886"/>
    </source>
</evidence>
<sequence length="1236" mass="139608">METKAAPHPTYDPALPITACRERILAALGAHQVIIVAGETGSGKTTQLPKFCLEAGRGDEGLIGCTQPRRIAAQAMAARVAEELGNEVGETVGYQVRFRDRTGPNSRIKFMTDGILLAESVSDPLLKAYDTLIIDEAHERSLNIDFLLGYLRTLMPRRPDLKLVITSATIDTEKFSAHFGGAPVIEVSGRGYPVEMLWQPLEDAGRDGDTGGRDLYRAIAEAERGLRRRDPAGDILVFLAGEREIREAGDFLGRQRLPHTEILPLYARLSSAEQRRVFHPGPERRIILSTNVAETSLTVPRIRFVIDSGFARISRYSHRSRVQRLPIEPVSQASANQRAGRCGRLGPGVCVRLYSEEDFQGRPEFTEPEILRTSLGAVILRLSVMGLGNVETFPFIDPPAPRMINEAYDQLVELGAMNRKRRPTRLGRTLDRWPVDVRIGRMVIEGDRLGCLEDTLVLASALSIQDPRERPLDLRQAADEAHQRFADEKSDFAGLLRLWDYLRRKRHEVSGNQFRKLCRREFLSWQRVLEWFDLYQQLRDLARENRMRLRGKRGSYEQIHLALLSGLLSHVGLKHPEGRDYQGARGRSFHIFPGSGLFGRMPRWIMAAEIVETSRPWGRTVADIRPEWIERQGAHLLKRHTFDPHWSRKRGAVFAWEQVSLYGLVVVEKRRVDYARIDPEEARRIFLLEALVRGELDTRSEFLAHNSRLREEVEELEHKRRRRDVLADEQAQFDFFDARVPQDVCSARSLERWLGQLGEAGRKRLYMGHDVLMREDAAGAPEDRFPDSLEAGGHHLPLTYRFEPGHEADGVTVRVPLEQLNTLDAGRLQWLVPGLLRDKLIGLMRTLKKSQRRSLTPVPVFADALLDALGGRTGDALLTACAEELQRMTGMTLGAGDFDEAALPAHLRMRVEVVDQDGELLAAGHDLAELQASFGEAARKAFMAGEGADLAVDGAREWTFGELPERTRTPSGVTAWPALVDQGDAVGLRLFDQAEEAAAAHAQGVLRLLALNLADKVSYLRRHHGLSREAQRAWRAWSTVETLADDLAWSSLALAAGVVWAVRDLEGFDRLADEVRSRMGRVGRRQSDLLNQVLPKAGGLLELLAGRIGRRWPEVAERVRQQLDDMIYSGFLTDLMSGRLEHYPRYLDAIAERLRQLEENPARDSEREARVEPFWQRYVARLEAGKLYDEALDDYRWKLEEYRVSVFAQQLGTAEKVSPKRLESSWARVCAADETD</sequence>
<dbReference type="PROSITE" id="PS51194">
    <property type="entry name" value="HELICASE_CTER"/>
    <property type="match status" value="1"/>
</dbReference>
<dbReference type="SUPFAM" id="SSF52540">
    <property type="entry name" value="P-loop containing nucleoside triphosphate hydrolases"/>
    <property type="match status" value="1"/>
</dbReference>
<dbReference type="Pfam" id="PF00271">
    <property type="entry name" value="Helicase_C"/>
    <property type="match status" value="1"/>
</dbReference>
<protein>
    <submittedName>
        <fullName evidence="8">ATP-dependent RNA helicase HrpA</fullName>
        <ecNumber evidence="8">3.6.4.13</ecNumber>
    </submittedName>
</protein>
<reference evidence="8 9" key="1">
    <citation type="submission" date="2024-02" db="EMBL/GenBank/DDBJ databases">
        <title>A novel Wenzhouxiangellaceae bacterium, isolated from coastal sediments.</title>
        <authorList>
            <person name="Du Z.-J."/>
            <person name="Ye Y.-Q."/>
            <person name="Zhang X.-Y."/>
        </authorList>
    </citation>
    <scope>NUCLEOTIDE SEQUENCE [LARGE SCALE GENOMIC DNA]</scope>
    <source>
        <strain evidence="8 9">CH-27</strain>
    </source>
</reference>
<dbReference type="InterPro" id="IPR003593">
    <property type="entry name" value="AAA+_ATPase"/>
</dbReference>
<keyword evidence="1" id="KW-0547">Nucleotide-binding</keyword>
<feature type="domain" description="Helicase C-terminal" evidence="7">
    <location>
        <begin position="214"/>
        <end position="386"/>
    </location>
</feature>
<evidence type="ECO:0000259" key="7">
    <source>
        <dbReference type="PROSITE" id="PS51194"/>
    </source>
</evidence>
<dbReference type="GO" id="GO:0005524">
    <property type="term" value="F:ATP binding"/>
    <property type="evidence" value="ECO:0007669"/>
    <property type="project" value="UniProtKB-KW"/>
</dbReference>
<organism evidence="8 9">
    <name type="scientific">Elongatibacter sediminis</name>
    <dbReference type="NCBI Taxonomy" id="3119006"/>
    <lineage>
        <taxon>Bacteria</taxon>
        <taxon>Pseudomonadati</taxon>
        <taxon>Pseudomonadota</taxon>
        <taxon>Gammaproteobacteria</taxon>
        <taxon>Chromatiales</taxon>
        <taxon>Wenzhouxiangellaceae</taxon>
        <taxon>Elongatibacter</taxon>
    </lineage>
</organism>
<dbReference type="GO" id="GO:0016787">
    <property type="term" value="F:hydrolase activity"/>
    <property type="evidence" value="ECO:0007669"/>
    <property type="project" value="UniProtKB-KW"/>
</dbReference>
<dbReference type="InterPro" id="IPR011709">
    <property type="entry name" value="DEAD-box_helicase_OB_fold"/>
</dbReference>
<dbReference type="FunFam" id="1.20.120.1080:FF:000005">
    <property type="entry name" value="ATP-dependent helicase HrpA"/>
    <property type="match status" value="1"/>
</dbReference>
<dbReference type="Pfam" id="PF00270">
    <property type="entry name" value="DEAD"/>
    <property type="match status" value="1"/>
</dbReference>
<feature type="domain" description="Helicase ATP-binding" evidence="6">
    <location>
        <begin position="25"/>
        <end position="188"/>
    </location>
</feature>
<keyword evidence="2 8" id="KW-0378">Hydrolase</keyword>
<dbReference type="EC" id="3.6.4.13" evidence="8"/>
<dbReference type="PANTHER" id="PTHR18934">
    <property type="entry name" value="ATP-DEPENDENT RNA HELICASE"/>
    <property type="match status" value="1"/>
</dbReference>
<dbReference type="InterPro" id="IPR001650">
    <property type="entry name" value="Helicase_C-like"/>
</dbReference>
<dbReference type="FunFam" id="3.40.50.300:FF:001922">
    <property type="entry name" value="DEAH (Asp-Glu-Ala-His) box polypeptide 29"/>
    <property type="match status" value="1"/>
</dbReference>
<keyword evidence="5" id="KW-0175">Coiled coil</keyword>
<dbReference type="GO" id="GO:0003723">
    <property type="term" value="F:RNA binding"/>
    <property type="evidence" value="ECO:0007669"/>
    <property type="project" value="TreeGrafter"/>
</dbReference>
<keyword evidence="3 8" id="KW-0347">Helicase</keyword>
<evidence type="ECO:0000256" key="1">
    <source>
        <dbReference type="ARBA" id="ARBA00022741"/>
    </source>
</evidence>
<dbReference type="GO" id="GO:0003724">
    <property type="term" value="F:RNA helicase activity"/>
    <property type="evidence" value="ECO:0007669"/>
    <property type="project" value="UniProtKB-EC"/>
</dbReference>
<dbReference type="NCBIfam" id="TIGR01967">
    <property type="entry name" value="DEAH_box_HrpA"/>
    <property type="match status" value="1"/>
</dbReference>
<evidence type="ECO:0000256" key="5">
    <source>
        <dbReference type="SAM" id="Coils"/>
    </source>
</evidence>
<dbReference type="InterPro" id="IPR011545">
    <property type="entry name" value="DEAD/DEAH_box_helicase_dom"/>
</dbReference>
<evidence type="ECO:0000256" key="2">
    <source>
        <dbReference type="ARBA" id="ARBA00022801"/>
    </source>
</evidence>
<dbReference type="SMART" id="SM00382">
    <property type="entry name" value="AAA"/>
    <property type="match status" value="1"/>
</dbReference>
<dbReference type="InterPro" id="IPR010222">
    <property type="entry name" value="RNA_helicase_HrpA"/>
</dbReference>
<feature type="coiled-coil region" evidence="5">
    <location>
        <begin position="699"/>
        <end position="729"/>
    </location>
</feature>
<evidence type="ECO:0000256" key="3">
    <source>
        <dbReference type="ARBA" id="ARBA00022806"/>
    </source>
</evidence>
<evidence type="ECO:0000256" key="4">
    <source>
        <dbReference type="ARBA" id="ARBA00022840"/>
    </source>
</evidence>
<dbReference type="InterPro" id="IPR007502">
    <property type="entry name" value="Helicase-assoc_dom"/>
</dbReference>
<gene>
    <name evidence="8" type="primary">hrpA</name>
    <name evidence="8" type="ORF">V3330_18510</name>
</gene>
<dbReference type="SMART" id="SM00847">
    <property type="entry name" value="HA2"/>
    <property type="match status" value="1"/>
</dbReference>
<dbReference type="PANTHER" id="PTHR18934:SF99">
    <property type="entry name" value="ATP-DEPENDENT RNA HELICASE DHX37-RELATED"/>
    <property type="match status" value="1"/>
</dbReference>
<keyword evidence="9" id="KW-1185">Reference proteome</keyword>
<dbReference type="Pfam" id="PF11898">
    <property type="entry name" value="DUF3418"/>
    <property type="match status" value="1"/>
</dbReference>
<dbReference type="Pfam" id="PF21010">
    <property type="entry name" value="HA2_C"/>
    <property type="match status" value="1"/>
</dbReference>
<dbReference type="SMART" id="SM00490">
    <property type="entry name" value="HELICc"/>
    <property type="match status" value="1"/>
</dbReference>
<dbReference type="Gene3D" id="1.20.120.1080">
    <property type="match status" value="1"/>
</dbReference>
<evidence type="ECO:0000259" key="6">
    <source>
        <dbReference type="PROSITE" id="PS51192"/>
    </source>
</evidence>
<dbReference type="AlphaFoldDB" id="A0AAW9RBW4"/>
<dbReference type="PROSITE" id="PS51192">
    <property type="entry name" value="HELICASE_ATP_BIND_1"/>
    <property type="match status" value="1"/>
</dbReference>
<dbReference type="InterPro" id="IPR024590">
    <property type="entry name" value="HrpA_C"/>
</dbReference>
<dbReference type="Gene3D" id="3.40.50.300">
    <property type="entry name" value="P-loop containing nucleotide triphosphate hydrolases"/>
    <property type="match status" value="2"/>
</dbReference>
<dbReference type="SMART" id="SM00487">
    <property type="entry name" value="DEXDc"/>
    <property type="match status" value="1"/>
</dbReference>
<dbReference type="Pfam" id="PF07717">
    <property type="entry name" value="OB_NTP_bind"/>
    <property type="match status" value="1"/>
</dbReference>
<proteinExistence type="predicted"/>
<dbReference type="EMBL" id="JAZHOG010000016">
    <property type="protein sequence ID" value="MEJ8569627.1"/>
    <property type="molecule type" value="Genomic_DNA"/>
</dbReference>
<dbReference type="InterPro" id="IPR027417">
    <property type="entry name" value="P-loop_NTPase"/>
</dbReference>
<dbReference type="CDD" id="cd18791">
    <property type="entry name" value="SF2_C_RHA"/>
    <property type="match status" value="1"/>
</dbReference>
<keyword evidence="4" id="KW-0067">ATP-binding</keyword>